<dbReference type="AlphaFoldDB" id="A0A8J2JRV7"/>
<feature type="non-terminal residue" evidence="1">
    <location>
        <position position="1"/>
    </location>
</feature>
<protein>
    <submittedName>
        <fullName evidence="1">Uncharacterized protein</fullName>
    </submittedName>
</protein>
<proteinExistence type="predicted"/>
<keyword evidence="2" id="KW-1185">Reference proteome</keyword>
<organism evidence="1 2">
    <name type="scientific">Allacma fusca</name>
    <dbReference type="NCBI Taxonomy" id="39272"/>
    <lineage>
        <taxon>Eukaryota</taxon>
        <taxon>Metazoa</taxon>
        <taxon>Ecdysozoa</taxon>
        <taxon>Arthropoda</taxon>
        <taxon>Hexapoda</taxon>
        <taxon>Collembola</taxon>
        <taxon>Symphypleona</taxon>
        <taxon>Sminthuridae</taxon>
        <taxon>Allacma</taxon>
    </lineage>
</organism>
<evidence type="ECO:0000313" key="1">
    <source>
        <dbReference type="EMBL" id="CAG7720329.1"/>
    </source>
</evidence>
<accession>A0A8J2JRV7</accession>
<name>A0A8J2JRV7_9HEXA</name>
<feature type="non-terminal residue" evidence="1">
    <location>
        <position position="43"/>
    </location>
</feature>
<dbReference type="Proteomes" id="UP000708208">
    <property type="component" value="Unassembled WGS sequence"/>
</dbReference>
<gene>
    <name evidence="1" type="ORF">AFUS01_LOCUS9611</name>
</gene>
<comment type="caution">
    <text evidence="1">The sequence shown here is derived from an EMBL/GenBank/DDBJ whole genome shotgun (WGS) entry which is preliminary data.</text>
</comment>
<sequence>DSTENKLKELEDSLKSDPESALARLKDLEKLKRKVQAINESIV</sequence>
<evidence type="ECO:0000313" key="2">
    <source>
        <dbReference type="Proteomes" id="UP000708208"/>
    </source>
</evidence>
<dbReference type="EMBL" id="CAJVCH010069610">
    <property type="protein sequence ID" value="CAG7720329.1"/>
    <property type="molecule type" value="Genomic_DNA"/>
</dbReference>
<reference evidence="1" key="1">
    <citation type="submission" date="2021-06" db="EMBL/GenBank/DDBJ databases">
        <authorList>
            <person name="Hodson N. C."/>
            <person name="Mongue J. A."/>
            <person name="Jaron S. K."/>
        </authorList>
    </citation>
    <scope>NUCLEOTIDE SEQUENCE</scope>
</reference>